<evidence type="ECO:0000256" key="11">
    <source>
        <dbReference type="SAM" id="SignalP"/>
    </source>
</evidence>
<protein>
    <recommendedName>
        <fullName evidence="8">Endolytic peptidoglycan transglycosylase RlpA</fullName>
        <ecNumber evidence="8">4.2.2.-</ecNumber>
    </recommendedName>
</protein>
<organism evidence="13">
    <name type="scientific">Salmonella enterica subsp. salamae</name>
    <dbReference type="NCBI Taxonomy" id="59202"/>
    <lineage>
        <taxon>Bacteria</taxon>
        <taxon>Pseudomonadati</taxon>
        <taxon>Pseudomonadota</taxon>
        <taxon>Gammaproteobacteria</taxon>
        <taxon>Enterobacterales</taxon>
        <taxon>Enterobacteriaceae</taxon>
        <taxon>Salmonella</taxon>
    </lineage>
</organism>
<dbReference type="PROSITE" id="PS51257">
    <property type="entry name" value="PROKAR_LIPOPROTEIN"/>
    <property type="match status" value="1"/>
</dbReference>
<keyword evidence="2 11" id="KW-0732">Signal</keyword>
<dbReference type="PANTHER" id="PTHR34183">
    <property type="entry name" value="ENDOLYTIC PEPTIDOGLYCAN TRANSGLYCOSYLASE RLPA"/>
    <property type="match status" value="1"/>
</dbReference>
<keyword evidence="5 8" id="KW-0456">Lyase</keyword>
<dbReference type="GO" id="GO:0042834">
    <property type="term" value="F:peptidoglycan binding"/>
    <property type="evidence" value="ECO:0007669"/>
    <property type="project" value="InterPro"/>
</dbReference>
<dbReference type="InterPro" id="IPR036908">
    <property type="entry name" value="RlpA-like_sf"/>
</dbReference>
<feature type="chain" id="PRO_5025737050" description="Endolytic peptidoglycan transglycosylase RlpA" evidence="11">
    <location>
        <begin position="19"/>
        <end position="377"/>
    </location>
</feature>
<evidence type="ECO:0000256" key="2">
    <source>
        <dbReference type="ARBA" id="ARBA00022729"/>
    </source>
</evidence>
<dbReference type="NCBIfam" id="NF007953">
    <property type="entry name" value="PRK10672.1"/>
    <property type="match status" value="1"/>
</dbReference>
<feature type="compositionally biased region" description="Low complexity" evidence="10">
    <location>
        <begin position="270"/>
        <end position="290"/>
    </location>
</feature>
<evidence type="ECO:0000256" key="7">
    <source>
        <dbReference type="ARBA" id="ARBA00023316"/>
    </source>
</evidence>
<dbReference type="NCBIfam" id="TIGR00413">
    <property type="entry name" value="rlpA"/>
    <property type="match status" value="1"/>
</dbReference>
<proteinExistence type="inferred from homology"/>
<evidence type="ECO:0000256" key="8">
    <source>
        <dbReference type="HAMAP-Rule" id="MF_02071"/>
    </source>
</evidence>
<comment type="caution">
    <text evidence="13">The sequence shown here is derived from an EMBL/GenBank/DDBJ whole genome shotgun (WGS) entry which is preliminary data.</text>
</comment>
<reference evidence="13" key="1">
    <citation type="submission" date="2018-08" db="EMBL/GenBank/DDBJ databases">
        <authorList>
            <consortium name="GenomeTrakr network: Whole genome sequencing for foodborne pathogen traceback"/>
        </authorList>
    </citation>
    <scope>NUCLEOTIDE SEQUENCE [LARGE SCALE GENOMIC DNA]</scope>
    <source>
        <strain evidence="13">FDA00003943</strain>
    </source>
</reference>
<evidence type="ECO:0000313" key="13">
    <source>
        <dbReference type="EMBL" id="MII79974.1"/>
    </source>
</evidence>
<dbReference type="InterPro" id="IPR009009">
    <property type="entry name" value="RlpA-like_DPBB"/>
</dbReference>
<dbReference type="PROSITE" id="PS51724">
    <property type="entry name" value="SPOR"/>
    <property type="match status" value="1"/>
</dbReference>
<keyword evidence="1 8" id="KW-1003">Cell membrane</keyword>
<dbReference type="InterPro" id="IPR034718">
    <property type="entry name" value="RlpA"/>
</dbReference>
<dbReference type="Gene3D" id="2.40.40.10">
    <property type="entry name" value="RlpA-like domain"/>
    <property type="match status" value="1"/>
</dbReference>
<dbReference type="FunFam" id="3.30.70.1070:FF:000003">
    <property type="entry name" value="Endolytic peptidoglycan transglycosylase RlpA"/>
    <property type="match status" value="1"/>
</dbReference>
<evidence type="ECO:0000256" key="10">
    <source>
        <dbReference type="SAM" id="MobiDB-lite"/>
    </source>
</evidence>
<dbReference type="Pfam" id="PF05036">
    <property type="entry name" value="SPOR"/>
    <property type="match status" value="1"/>
</dbReference>
<dbReference type="CDD" id="cd22268">
    <property type="entry name" value="DPBB_RlpA-like"/>
    <property type="match status" value="1"/>
</dbReference>
<accession>A0A6C8YB21</accession>
<keyword evidence="3 8" id="KW-0472">Membrane</keyword>
<dbReference type="GO" id="GO:0005886">
    <property type="term" value="C:plasma membrane"/>
    <property type="evidence" value="ECO:0007669"/>
    <property type="project" value="UniProtKB-SubCell"/>
</dbReference>
<dbReference type="EMBL" id="RSKH01000007">
    <property type="protein sequence ID" value="MII79974.1"/>
    <property type="molecule type" value="Genomic_DNA"/>
</dbReference>
<feature type="compositionally biased region" description="Low complexity" evidence="10">
    <location>
        <begin position="208"/>
        <end position="218"/>
    </location>
</feature>
<feature type="signal peptide" evidence="11">
    <location>
        <begin position="1"/>
        <end position="18"/>
    </location>
</feature>
<gene>
    <name evidence="8 13" type="primary">rlpA</name>
    <name evidence="13" type="ORF">AIF45_12990</name>
</gene>
<evidence type="ECO:0000256" key="3">
    <source>
        <dbReference type="ARBA" id="ARBA00023136"/>
    </source>
</evidence>
<dbReference type="Proteomes" id="UP000885342">
    <property type="component" value="Unassembled WGS sequence"/>
</dbReference>
<dbReference type="InterPro" id="IPR007730">
    <property type="entry name" value="SPOR-like_dom"/>
</dbReference>
<dbReference type="AlphaFoldDB" id="A0A6C8YB21"/>
<evidence type="ECO:0000259" key="12">
    <source>
        <dbReference type="PROSITE" id="PS51724"/>
    </source>
</evidence>
<dbReference type="FunFam" id="2.40.40.10:FF:000003">
    <property type="entry name" value="Endolytic peptidoglycan transglycosylase RlpA"/>
    <property type="match status" value="1"/>
</dbReference>
<keyword evidence="4 8" id="KW-0564">Palmitate</keyword>
<dbReference type="Gene3D" id="3.30.70.1070">
    <property type="entry name" value="Sporulation related repeat"/>
    <property type="match status" value="1"/>
</dbReference>
<dbReference type="GO" id="GO:0071555">
    <property type="term" value="P:cell wall organization"/>
    <property type="evidence" value="ECO:0007669"/>
    <property type="project" value="UniProtKB-KW"/>
</dbReference>
<comment type="similarity">
    <text evidence="8 9">Belongs to the RlpA family.</text>
</comment>
<dbReference type="GO" id="GO:0000270">
    <property type="term" value="P:peptidoglycan metabolic process"/>
    <property type="evidence" value="ECO:0007669"/>
    <property type="project" value="UniProtKB-UniRule"/>
</dbReference>
<dbReference type="InterPro" id="IPR036680">
    <property type="entry name" value="SPOR-like_sf"/>
</dbReference>
<dbReference type="GO" id="GO:0009279">
    <property type="term" value="C:cell outer membrane"/>
    <property type="evidence" value="ECO:0007669"/>
    <property type="project" value="TreeGrafter"/>
</dbReference>
<keyword evidence="6 8" id="KW-0449">Lipoprotein</keyword>
<name>A0A6C8YB21_SALER</name>
<dbReference type="InterPro" id="IPR012997">
    <property type="entry name" value="RplA"/>
</dbReference>
<feature type="domain" description="SPOR" evidence="12">
    <location>
        <begin position="300"/>
        <end position="376"/>
    </location>
</feature>
<dbReference type="PANTHER" id="PTHR34183:SF1">
    <property type="entry name" value="ENDOLYTIC PEPTIDOGLYCAN TRANSGLYCOSYLASE RLPA"/>
    <property type="match status" value="1"/>
</dbReference>
<evidence type="ECO:0000256" key="4">
    <source>
        <dbReference type="ARBA" id="ARBA00023139"/>
    </source>
</evidence>
<feature type="region of interest" description="Disordered" evidence="10">
    <location>
        <begin position="196"/>
        <end position="290"/>
    </location>
</feature>
<dbReference type="SUPFAM" id="SSF50685">
    <property type="entry name" value="Barwin-like endoglucanases"/>
    <property type="match status" value="1"/>
</dbReference>
<evidence type="ECO:0000256" key="5">
    <source>
        <dbReference type="ARBA" id="ARBA00023239"/>
    </source>
</evidence>
<dbReference type="GO" id="GO:0008932">
    <property type="term" value="F:lytic endotransglycosylase activity"/>
    <property type="evidence" value="ECO:0007669"/>
    <property type="project" value="UniProtKB-UniRule"/>
</dbReference>
<evidence type="ECO:0000256" key="6">
    <source>
        <dbReference type="ARBA" id="ARBA00023288"/>
    </source>
</evidence>
<evidence type="ECO:0000256" key="9">
    <source>
        <dbReference type="RuleBase" id="RU003495"/>
    </source>
</evidence>
<comment type="subcellular location">
    <subcellularLocation>
        <location evidence="8">Cell membrane</location>
        <topology evidence="8">Lipid-anchor</topology>
    </subcellularLocation>
</comment>
<keyword evidence="7 8" id="KW-0961">Cell wall biogenesis/degradation</keyword>
<dbReference type="HAMAP" id="MF_02071">
    <property type="entry name" value="RlpA"/>
    <property type="match status" value="1"/>
</dbReference>
<dbReference type="SUPFAM" id="SSF110997">
    <property type="entry name" value="Sporulation related repeat"/>
    <property type="match status" value="1"/>
</dbReference>
<comment type="function">
    <text evidence="8">Lytic transglycosylase with a strong preference for naked glycan strands that lack stem peptides.</text>
</comment>
<sequence>MRKQLPVICVAAGIVLLAACTNDGGQQQTTVAPQPAVCNGPAVEISGAEPRYEPLNPTANQDYQRDGKSYKIVQDPSRFSQAGLAAIYDAEPGSNLTASGEMFDPMQLTAAHPTLPIPSYARITNLANGRMIVVRINDRGPYGTDRVISLSRAAADRLNTSNNTKVRIDPIIVAPDGSLSGPGMACTTVAKQTYALPPRPDLSGGMGSASSAPAQPQGDVLPVSNSTLKSDDTTGAPVSGSGFLGAPTTLAPGVLEGNEPTPAPQPAPVSAPVTAPATATPVSTPAATAPVSAPVSAPAAASNGRFVVQVGAVSDQTRAQQYQQRLSQQFSVPGRVMQNGAVWRIQLGPFASKAEASALQQRLQTEAQLQSFIASAQ</sequence>
<dbReference type="Pfam" id="PF03330">
    <property type="entry name" value="DPBB_1"/>
    <property type="match status" value="1"/>
</dbReference>
<evidence type="ECO:0000256" key="1">
    <source>
        <dbReference type="ARBA" id="ARBA00022475"/>
    </source>
</evidence>
<dbReference type="EC" id="4.2.2.-" evidence="8"/>